<feature type="domain" description="RCK C-terminal" evidence="1">
    <location>
        <begin position="76"/>
        <end position="161"/>
    </location>
</feature>
<dbReference type="KEGG" id="pcx:LPB68_09925"/>
<evidence type="ECO:0000259" key="1">
    <source>
        <dbReference type="PROSITE" id="PS51202"/>
    </source>
</evidence>
<dbReference type="PROSITE" id="PS51202">
    <property type="entry name" value="RCK_C"/>
    <property type="match status" value="1"/>
</dbReference>
<dbReference type="PANTHER" id="PTHR30445">
    <property type="entry name" value="K(+)_H(+) ANTIPORTER SUBUNIT KHTT"/>
    <property type="match status" value="1"/>
</dbReference>
<gene>
    <name evidence="2" type="ORF">PNBC_16370</name>
</gene>
<dbReference type="Pfam" id="PF02080">
    <property type="entry name" value="TrkA_C"/>
    <property type="match status" value="1"/>
</dbReference>
<dbReference type="OrthoDB" id="67547at2"/>
<comment type="caution">
    <text evidence="2">The sequence shown here is derived from an EMBL/GenBank/DDBJ whole genome shotgun (WGS) entry which is preliminary data.</text>
</comment>
<dbReference type="InterPro" id="IPR006037">
    <property type="entry name" value="RCK_C"/>
</dbReference>
<dbReference type="InterPro" id="IPR050144">
    <property type="entry name" value="AAE_transporter"/>
</dbReference>
<dbReference type="SUPFAM" id="SSF116726">
    <property type="entry name" value="TrkA C-terminal domain-like"/>
    <property type="match status" value="1"/>
</dbReference>
<dbReference type="InterPro" id="IPR058776">
    <property type="entry name" value="KhtT-like_N"/>
</dbReference>
<dbReference type="Pfam" id="PF25991">
    <property type="entry name" value="KhtT_N"/>
    <property type="match status" value="1"/>
</dbReference>
<dbReference type="InterPro" id="IPR036721">
    <property type="entry name" value="RCK_C_sf"/>
</dbReference>
<dbReference type="STRING" id="1763538.LPB68_09925"/>
<sequence length="164" mass="18330">MNVREIDLPGIGKKFHIETNSGDKLVVIIHDNGRREMYHFEYEDPDDSISMVSLDDDEARVIAAIVGGMTYVPKALEKVDMAFDELIIEWYKTDNSYKAIGKSIGELDVRQNSGAMIIAVIEKNHSKHVNPGPDFVIPAESTLVVVGEREQQKLFKQILLNGSG</sequence>
<dbReference type="InterPro" id="IPR026278">
    <property type="entry name" value="KhtT"/>
</dbReference>
<dbReference type="PANTHER" id="PTHR30445:SF8">
    <property type="entry name" value="K(+)_H(+) ANTIPORTER SUBUNIT KHTT"/>
    <property type="match status" value="1"/>
</dbReference>
<dbReference type="PIRSF" id="PIRSF005028">
    <property type="entry name" value="KhtT"/>
    <property type="match status" value="1"/>
</dbReference>
<dbReference type="GO" id="GO:0006813">
    <property type="term" value="P:potassium ion transport"/>
    <property type="evidence" value="ECO:0007669"/>
    <property type="project" value="InterPro"/>
</dbReference>
<name>A0A167BUV0_9BACL</name>
<dbReference type="AlphaFoldDB" id="A0A167BUV0"/>
<accession>A0A167BUV0</accession>
<evidence type="ECO:0000313" key="3">
    <source>
        <dbReference type="Proteomes" id="UP000077134"/>
    </source>
</evidence>
<dbReference type="GO" id="GO:0008324">
    <property type="term" value="F:monoatomic cation transmembrane transporter activity"/>
    <property type="evidence" value="ECO:0007669"/>
    <property type="project" value="InterPro"/>
</dbReference>
<dbReference type="EMBL" id="LSFN01000035">
    <property type="protein sequence ID" value="OAB72469.1"/>
    <property type="molecule type" value="Genomic_DNA"/>
</dbReference>
<reference evidence="2 3" key="1">
    <citation type="submission" date="2016-02" db="EMBL/GenBank/DDBJ databases">
        <title>Paenibacillus sp. LPB0068, isolated from Crassostrea gigas.</title>
        <authorList>
            <person name="Shin S.-K."/>
            <person name="Yi H."/>
        </authorList>
    </citation>
    <scope>NUCLEOTIDE SEQUENCE [LARGE SCALE GENOMIC DNA]</scope>
    <source>
        <strain evidence="2 3">LPB0068</strain>
    </source>
</reference>
<evidence type="ECO:0000313" key="2">
    <source>
        <dbReference type="EMBL" id="OAB72469.1"/>
    </source>
</evidence>
<dbReference type="Gene3D" id="3.30.70.1450">
    <property type="entry name" value="Regulator of K+ conductance, C-terminal domain"/>
    <property type="match status" value="1"/>
</dbReference>
<organism evidence="2 3">
    <name type="scientific">Paenibacillus crassostreae</name>
    <dbReference type="NCBI Taxonomy" id="1763538"/>
    <lineage>
        <taxon>Bacteria</taxon>
        <taxon>Bacillati</taxon>
        <taxon>Bacillota</taxon>
        <taxon>Bacilli</taxon>
        <taxon>Bacillales</taxon>
        <taxon>Paenibacillaceae</taxon>
        <taxon>Paenibacillus</taxon>
    </lineage>
</organism>
<dbReference type="Proteomes" id="UP000077134">
    <property type="component" value="Unassembled WGS sequence"/>
</dbReference>
<proteinExistence type="predicted"/>
<dbReference type="RefSeq" id="WP_068660009.1">
    <property type="nucleotide sequence ID" value="NZ_CP017770.1"/>
</dbReference>
<protein>
    <submittedName>
        <fullName evidence="2">Potassium:proton antiporter</fullName>
    </submittedName>
</protein>
<keyword evidence="3" id="KW-1185">Reference proteome</keyword>